<dbReference type="Pfam" id="PF09537">
    <property type="entry name" value="DUF2383"/>
    <property type="match status" value="1"/>
</dbReference>
<dbReference type="RefSeq" id="WP_165703599.1">
    <property type="nucleotide sequence ID" value="NZ_JMCC02000004.1"/>
</dbReference>
<accession>A0A0C2D7U2</accession>
<comment type="caution">
    <text evidence="2">The sequence shown here is derived from an EMBL/GenBank/DDBJ whole genome shotgun (WGS) entry which is preliminary data.</text>
</comment>
<feature type="domain" description="DUF2383" evidence="1">
    <location>
        <begin position="10"/>
        <end position="113"/>
    </location>
</feature>
<name>A0A0C2D7U2_9BACT</name>
<evidence type="ECO:0000313" key="2">
    <source>
        <dbReference type="EMBL" id="KIG19196.1"/>
    </source>
</evidence>
<dbReference type="Gene3D" id="1.20.1260.10">
    <property type="match status" value="1"/>
</dbReference>
<organism evidence="2 3">
    <name type="scientific">Enhygromyxa salina</name>
    <dbReference type="NCBI Taxonomy" id="215803"/>
    <lineage>
        <taxon>Bacteria</taxon>
        <taxon>Pseudomonadati</taxon>
        <taxon>Myxococcota</taxon>
        <taxon>Polyangia</taxon>
        <taxon>Nannocystales</taxon>
        <taxon>Nannocystaceae</taxon>
        <taxon>Enhygromyxa</taxon>
    </lineage>
</organism>
<dbReference type="EMBL" id="JMCC02000004">
    <property type="protein sequence ID" value="KIG19196.1"/>
    <property type="molecule type" value="Genomic_DNA"/>
</dbReference>
<evidence type="ECO:0000313" key="3">
    <source>
        <dbReference type="Proteomes" id="UP000031599"/>
    </source>
</evidence>
<dbReference type="SUPFAM" id="SSF47240">
    <property type="entry name" value="Ferritin-like"/>
    <property type="match status" value="1"/>
</dbReference>
<dbReference type="Proteomes" id="UP000031599">
    <property type="component" value="Unassembled WGS sequence"/>
</dbReference>
<protein>
    <recommendedName>
        <fullName evidence="1">DUF2383 domain-containing protein</fullName>
    </recommendedName>
</protein>
<reference evidence="2 3" key="1">
    <citation type="submission" date="2014-12" db="EMBL/GenBank/DDBJ databases">
        <title>Genome assembly of Enhygromyxa salina DSM 15201.</title>
        <authorList>
            <person name="Sharma G."/>
            <person name="Subramanian S."/>
        </authorList>
    </citation>
    <scope>NUCLEOTIDE SEQUENCE [LARGE SCALE GENOMIC DNA]</scope>
    <source>
        <strain evidence="2 3">DSM 15201</strain>
    </source>
</reference>
<dbReference type="InterPro" id="IPR012347">
    <property type="entry name" value="Ferritin-like"/>
</dbReference>
<sequence length="146" mass="16351">MNATSTKKDIDQLNEFLRGERSAVETYNQCIEKFDEPQMKDQLRALRSSHQKRVAQLESRITELGGKPDSTSGAWGSFAKLVEGGAKLLGKSPAINVIEEGEDHGKKLYDDELDSLTAGTRSFIVEHIIPEQRRTHDTLAALRRQV</sequence>
<dbReference type="AlphaFoldDB" id="A0A0C2D7U2"/>
<dbReference type="InterPro" id="IPR009078">
    <property type="entry name" value="Ferritin-like_SF"/>
</dbReference>
<gene>
    <name evidence="2" type="ORF">DB30_04661</name>
</gene>
<proteinExistence type="predicted"/>
<dbReference type="InterPro" id="IPR019052">
    <property type="entry name" value="DUF2383"/>
</dbReference>
<evidence type="ECO:0000259" key="1">
    <source>
        <dbReference type="Pfam" id="PF09537"/>
    </source>
</evidence>
<dbReference type="CDD" id="cd00657">
    <property type="entry name" value="Ferritin_like"/>
    <property type="match status" value="1"/>
</dbReference>